<reference evidence="1" key="2">
    <citation type="journal article" date="2015" name="Fish Shellfish Immunol.">
        <title>Early steps in the European eel (Anguilla anguilla)-Vibrio vulnificus interaction in the gills: Role of the RtxA13 toxin.</title>
        <authorList>
            <person name="Callol A."/>
            <person name="Pajuelo D."/>
            <person name="Ebbesson L."/>
            <person name="Teles M."/>
            <person name="MacKenzie S."/>
            <person name="Amaro C."/>
        </authorList>
    </citation>
    <scope>NUCLEOTIDE SEQUENCE</scope>
</reference>
<proteinExistence type="predicted"/>
<evidence type="ECO:0000313" key="1">
    <source>
        <dbReference type="EMBL" id="JAH30942.1"/>
    </source>
</evidence>
<organism evidence="1">
    <name type="scientific">Anguilla anguilla</name>
    <name type="common">European freshwater eel</name>
    <name type="synonym">Muraena anguilla</name>
    <dbReference type="NCBI Taxonomy" id="7936"/>
    <lineage>
        <taxon>Eukaryota</taxon>
        <taxon>Metazoa</taxon>
        <taxon>Chordata</taxon>
        <taxon>Craniata</taxon>
        <taxon>Vertebrata</taxon>
        <taxon>Euteleostomi</taxon>
        <taxon>Actinopterygii</taxon>
        <taxon>Neopterygii</taxon>
        <taxon>Teleostei</taxon>
        <taxon>Anguilliformes</taxon>
        <taxon>Anguillidae</taxon>
        <taxon>Anguilla</taxon>
    </lineage>
</organism>
<dbReference type="EMBL" id="GBXM01077635">
    <property type="protein sequence ID" value="JAH30942.1"/>
    <property type="molecule type" value="Transcribed_RNA"/>
</dbReference>
<dbReference type="AlphaFoldDB" id="A0A0E9RQ45"/>
<name>A0A0E9RQ45_ANGAN</name>
<sequence>MVCNHTLSMPDLIVLNRPSHREVIGCSILQSAGICSKLAPAVAIHHTVCQRQLQCSAAR</sequence>
<accession>A0A0E9RQ45</accession>
<protein>
    <submittedName>
        <fullName evidence="1">Uncharacterized protein</fullName>
    </submittedName>
</protein>
<reference evidence="1" key="1">
    <citation type="submission" date="2014-11" db="EMBL/GenBank/DDBJ databases">
        <authorList>
            <person name="Amaro Gonzalez C."/>
        </authorList>
    </citation>
    <scope>NUCLEOTIDE SEQUENCE</scope>
</reference>